<dbReference type="PRINTS" id="PR01407">
    <property type="entry name" value="BUTYPHLNCDUF"/>
</dbReference>
<reference evidence="6" key="2">
    <citation type="submission" date="2025-08" db="UniProtKB">
        <authorList>
            <consortium name="RefSeq"/>
        </authorList>
    </citation>
    <scope>IDENTIFICATION</scope>
</reference>
<dbReference type="InterPro" id="IPR001870">
    <property type="entry name" value="B30.2/SPRY"/>
</dbReference>
<evidence type="ECO:0000313" key="5">
    <source>
        <dbReference type="Proteomes" id="UP001652642"/>
    </source>
</evidence>
<dbReference type="InterPro" id="IPR043136">
    <property type="entry name" value="B30.2/SPRY_sf"/>
</dbReference>
<dbReference type="InterPro" id="IPR050143">
    <property type="entry name" value="TRIM/RBCC"/>
</dbReference>
<proteinExistence type="inferred from homology"/>
<dbReference type="Pfam" id="PF00622">
    <property type="entry name" value="SPRY"/>
    <property type="match status" value="1"/>
</dbReference>
<dbReference type="InterPro" id="IPR013320">
    <property type="entry name" value="ConA-like_dom_sf"/>
</dbReference>
<keyword evidence="2" id="KW-0800">Toxin</keyword>
<dbReference type="SUPFAM" id="SSF49899">
    <property type="entry name" value="Concanavalin A-like lectins/glucanases"/>
    <property type="match status" value="1"/>
</dbReference>
<organism evidence="5 6">
    <name type="scientific">Pogona vitticeps</name>
    <name type="common">central bearded dragon</name>
    <dbReference type="NCBI Taxonomy" id="103695"/>
    <lineage>
        <taxon>Eukaryota</taxon>
        <taxon>Metazoa</taxon>
        <taxon>Chordata</taxon>
        <taxon>Craniata</taxon>
        <taxon>Vertebrata</taxon>
        <taxon>Euteleostomi</taxon>
        <taxon>Lepidosauria</taxon>
        <taxon>Squamata</taxon>
        <taxon>Bifurcata</taxon>
        <taxon>Unidentata</taxon>
        <taxon>Episquamata</taxon>
        <taxon>Toxicofera</taxon>
        <taxon>Iguania</taxon>
        <taxon>Acrodonta</taxon>
        <taxon>Agamidae</taxon>
        <taxon>Amphibolurinae</taxon>
        <taxon>Pogona</taxon>
    </lineage>
</organism>
<keyword evidence="5" id="KW-1185">Reference proteome</keyword>
<dbReference type="CDD" id="cd12888">
    <property type="entry name" value="SPRY_PRY_TRIM7_like"/>
    <property type="match status" value="1"/>
</dbReference>
<reference evidence="5" key="1">
    <citation type="submission" date="2025-05" db="UniProtKB">
        <authorList>
            <consortium name="RefSeq"/>
        </authorList>
    </citation>
    <scope>NUCLEOTIDE SEQUENCE [LARGE SCALE GENOMIC DNA]</scope>
</reference>
<dbReference type="InterPro" id="IPR003879">
    <property type="entry name" value="Butyrophylin_SPRY"/>
</dbReference>
<protein>
    <submittedName>
        <fullName evidence="6">E3 ubiquitin-protein ligase TRIM15-like isoform X1</fullName>
    </submittedName>
</protein>
<dbReference type="GeneID" id="110089775"/>
<dbReference type="RefSeq" id="XP_072844689.1">
    <property type="nucleotide sequence ID" value="XM_072988588.1"/>
</dbReference>
<dbReference type="InterPro" id="IPR000477">
    <property type="entry name" value="RT_dom"/>
</dbReference>
<dbReference type="Pfam" id="PF00078">
    <property type="entry name" value="RVT_1"/>
    <property type="match status" value="1"/>
</dbReference>
<evidence type="ECO:0000256" key="3">
    <source>
        <dbReference type="ARBA" id="ARBA00034460"/>
    </source>
</evidence>
<sequence length="518" mass="58859">MALVALQDDLLREADRGRTFQLILLDLSVAFDTIDHSILLGRLSGLGIGGQAFLEDRPQRVQLVEMLPTPWTLSCGVLQVSIISPVLFNIYMRPLEKLIRSLGASCHQSVDHTQLFLSFHPSAVDAVLSLVRCPDTVLQWMKDNRLRLNLDKMEILWDMICHHLVLLKEKRIKILAYKAETEGKSQHLLKETKAEMEKMKEQFREMSSFLNEQEKLLLAHLEGVEKEIVRKRDEHLAILSEELSSLGGLIQAMDQKCQQPPGELLQDVRSILQTSEEKTKTFQNPLAFPPELKLKVWDVCDQNIFLAEMMQQFRDALLTGPVLHKANVTLDPKTASPRLALSEDCKSVRHEFRWQDVEDHPERFNFSPFVLGQEGFTAGRHYWEVTVESGGNWAVGVARKSVWRKGHVGLNTKEGIWAAGKWKSCNDVGCSDPPQSFVSLSGKPRRIRVSLKCDVGQVSFYDADTQSHLYTISGASFTGETILPFFGVWGKTFLTLRDSSRPRRKSKLVKNWAHFSQT</sequence>
<comment type="function">
    <text evidence="3">Neurotoxin that produces dose-dependent hypolocomotion and hyperalgesia in mice. May directly act on the central nervous system, as it is 6500-fold more potent when administered intracerebroventricularly than intraperitoneal.</text>
</comment>
<dbReference type="InterPro" id="IPR006574">
    <property type="entry name" value="PRY"/>
</dbReference>
<dbReference type="InterPro" id="IPR003877">
    <property type="entry name" value="SPRY_dom"/>
</dbReference>
<feature type="domain" description="B30.2/SPRY" evidence="4">
    <location>
        <begin position="308"/>
        <end position="503"/>
    </location>
</feature>
<evidence type="ECO:0000259" key="4">
    <source>
        <dbReference type="PROSITE" id="PS50188"/>
    </source>
</evidence>
<accession>A0ABM5FH08</accession>
<dbReference type="SMART" id="SM00589">
    <property type="entry name" value="PRY"/>
    <property type="match status" value="1"/>
</dbReference>
<evidence type="ECO:0000256" key="2">
    <source>
        <dbReference type="ARBA" id="ARBA00022699"/>
    </source>
</evidence>
<keyword evidence="2" id="KW-0528">Neurotoxin</keyword>
<evidence type="ECO:0000256" key="1">
    <source>
        <dbReference type="ARBA" id="ARBA00009651"/>
    </source>
</evidence>
<dbReference type="SMART" id="SM00449">
    <property type="entry name" value="SPRY"/>
    <property type="match status" value="1"/>
</dbReference>
<gene>
    <name evidence="6" type="primary">LOC110089775</name>
</gene>
<dbReference type="Gene3D" id="2.60.120.920">
    <property type="match status" value="1"/>
</dbReference>
<dbReference type="PANTHER" id="PTHR24103">
    <property type="entry name" value="E3 UBIQUITIN-PROTEIN LIGASE TRIM"/>
    <property type="match status" value="1"/>
</dbReference>
<comment type="similarity">
    <text evidence="1">Belongs to the ohanin/vespryn family.</text>
</comment>
<dbReference type="Proteomes" id="UP001652642">
    <property type="component" value="Chromosome 2"/>
</dbReference>
<dbReference type="PROSITE" id="PS50188">
    <property type="entry name" value="B302_SPRY"/>
    <property type="match status" value="1"/>
</dbReference>
<evidence type="ECO:0000313" key="6">
    <source>
        <dbReference type="RefSeq" id="XP_072844689.1"/>
    </source>
</evidence>
<name>A0ABM5FH08_9SAUR</name>
<dbReference type="Pfam" id="PF13765">
    <property type="entry name" value="PRY"/>
    <property type="match status" value="1"/>
</dbReference>